<evidence type="ECO:0000313" key="2">
    <source>
        <dbReference type="EMBL" id="SBR91433.1"/>
    </source>
</evidence>
<reference evidence="2" key="2">
    <citation type="submission" date="2016-06" db="EMBL/GenBank/DDBJ databases">
        <title>The genome of a short-lived fish provides insights into sex chromosome evolution and the genetic control of aging.</title>
        <authorList>
            <person name="Reichwald K."/>
            <person name="Felder M."/>
            <person name="Petzold A."/>
            <person name="Koch P."/>
            <person name="Groth M."/>
            <person name="Platzer M."/>
        </authorList>
    </citation>
    <scope>NUCLEOTIDE SEQUENCE</scope>
    <source>
        <tissue evidence="2">Brain</tissue>
    </source>
</reference>
<feature type="region of interest" description="Disordered" evidence="1">
    <location>
        <begin position="29"/>
        <end position="83"/>
    </location>
</feature>
<evidence type="ECO:0000256" key="1">
    <source>
        <dbReference type="SAM" id="MobiDB-lite"/>
    </source>
</evidence>
<dbReference type="AlphaFoldDB" id="A0A1A8QDL8"/>
<sequence length="83" mass="9452">VQWCNTHWWLCHPGQGTKVLSHTQQRHMHQRCAEDQPGRLSASGRWDSAQLQQRQSDSAVPLPSQTGQILQRGGIRAQRASFH</sequence>
<proteinExistence type="predicted"/>
<feature type="compositionally biased region" description="Polar residues" evidence="1">
    <location>
        <begin position="49"/>
        <end position="69"/>
    </location>
</feature>
<organism evidence="2">
    <name type="scientific">Nothobranchius pienaari</name>
    <dbReference type="NCBI Taxonomy" id="704102"/>
    <lineage>
        <taxon>Eukaryota</taxon>
        <taxon>Metazoa</taxon>
        <taxon>Chordata</taxon>
        <taxon>Craniata</taxon>
        <taxon>Vertebrata</taxon>
        <taxon>Euteleostomi</taxon>
        <taxon>Actinopterygii</taxon>
        <taxon>Neopterygii</taxon>
        <taxon>Teleostei</taxon>
        <taxon>Neoteleostei</taxon>
        <taxon>Acanthomorphata</taxon>
        <taxon>Ovalentaria</taxon>
        <taxon>Atherinomorphae</taxon>
        <taxon>Cyprinodontiformes</taxon>
        <taxon>Nothobranchiidae</taxon>
        <taxon>Nothobranchius</taxon>
    </lineage>
</organism>
<dbReference type="EMBL" id="HAEG01012087">
    <property type="protein sequence ID" value="SBR91433.1"/>
    <property type="molecule type" value="Transcribed_RNA"/>
</dbReference>
<protein>
    <submittedName>
        <fullName evidence="2">Neuron navigator 3</fullName>
    </submittedName>
</protein>
<gene>
    <name evidence="2" type="primary">NAV3</name>
</gene>
<name>A0A1A8QDL8_9TELE</name>
<reference evidence="2" key="1">
    <citation type="submission" date="2016-05" db="EMBL/GenBank/DDBJ databases">
        <authorList>
            <person name="Lavstsen T."/>
            <person name="Jespersen J.S."/>
        </authorList>
    </citation>
    <scope>NUCLEOTIDE SEQUENCE</scope>
    <source>
        <tissue evidence="2">Brain</tissue>
    </source>
</reference>
<feature type="non-terminal residue" evidence="2">
    <location>
        <position position="83"/>
    </location>
</feature>
<accession>A0A1A8QDL8</accession>
<feature type="non-terminal residue" evidence="2">
    <location>
        <position position="1"/>
    </location>
</feature>